<proteinExistence type="predicted"/>
<dbReference type="AlphaFoldDB" id="A0A084W2V3"/>
<sequence>MGFIDLFCCFWKQKEPEEDSWVISTLESFVDESNEDLDAVQFPAEYDDMHQISDEDGGVCYRTLPVYSIRQRKKEEVLGWQPELAEIEEEDAELFSEP</sequence>
<keyword evidence="1" id="KW-0808">Transferase</keyword>
<evidence type="ECO:0000313" key="2">
    <source>
        <dbReference type="EnsemblMetazoa" id="ASIC012426-PA"/>
    </source>
</evidence>
<dbReference type="EMBL" id="KE525278">
    <property type="protein sequence ID" value="KFB44547.1"/>
    <property type="molecule type" value="Genomic_DNA"/>
</dbReference>
<reference evidence="1 3" key="1">
    <citation type="journal article" date="2014" name="BMC Genomics">
        <title>Genome sequence of Anopheles sinensis provides insight into genetics basis of mosquito competence for malaria parasites.</title>
        <authorList>
            <person name="Zhou D."/>
            <person name="Zhang D."/>
            <person name="Ding G."/>
            <person name="Shi L."/>
            <person name="Hou Q."/>
            <person name="Ye Y."/>
            <person name="Xu Y."/>
            <person name="Zhou H."/>
            <person name="Xiong C."/>
            <person name="Li S."/>
            <person name="Yu J."/>
            <person name="Hong S."/>
            <person name="Yu X."/>
            <person name="Zou P."/>
            <person name="Chen C."/>
            <person name="Chang X."/>
            <person name="Wang W."/>
            <person name="Lv Y."/>
            <person name="Sun Y."/>
            <person name="Ma L."/>
            <person name="Shen B."/>
            <person name="Zhu C."/>
        </authorList>
    </citation>
    <scope>NUCLEOTIDE SEQUENCE [LARGE SCALE GENOMIC DNA]</scope>
</reference>
<dbReference type="VEuPathDB" id="VectorBase:ASIC012426"/>
<accession>A0A084W2V3</accession>
<organism evidence="1">
    <name type="scientific">Anopheles sinensis</name>
    <name type="common">Mosquito</name>
    <dbReference type="NCBI Taxonomy" id="74873"/>
    <lineage>
        <taxon>Eukaryota</taxon>
        <taxon>Metazoa</taxon>
        <taxon>Ecdysozoa</taxon>
        <taxon>Arthropoda</taxon>
        <taxon>Hexapoda</taxon>
        <taxon>Insecta</taxon>
        <taxon>Pterygota</taxon>
        <taxon>Neoptera</taxon>
        <taxon>Endopterygota</taxon>
        <taxon>Diptera</taxon>
        <taxon>Nematocera</taxon>
        <taxon>Culicoidea</taxon>
        <taxon>Culicidae</taxon>
        <taxon>Anophelinae</taxon>
        <taxon>Anopheles</taxon>
    </lineage>
</organism>
<dbReference type="Proteomes" id="UP000030765">
    <property type="component" value="Unassembled WGS sequence"/>
</dbReference>
<evidence type="ECO:0000313" key="3">
    <source>
        <dbReference type="Proteomes" id="UP000030765"/>
    </source>
</evidence>
<keyword evidence="3" id="KW-1185">Reference proteome</keyword>
<protein>
    <submittedName>
        <fullName evidence="1 2">Glycosyl transferase family 2</fullName>
    </submittedName>
</protein>
<gene>
    <name evidence="1" type="ORF">ZHAS_00012426</name>
</gene>
<name>A0A084W2V3_ANOSI</name>
<reference evidence="2" key="2">
    <citation type="submission" date="2020-05" db="UniProtKB">
        <authorList>
            <consortium name="EnsemblMetazoa"/>
        </authorList>
    </citation>
    <scope>IDENTIFICATION</scope>
</reference>
<evidence type="ECO:0000313" key="1">
    <source>
        <dbReference type="EMBL" id="KFB44547.1"/>
    </source>
</evidence>
<dbReference type="EnsemblMetazoa" id="ASIC012426-RA">
    <property type="protein sequence ID" value="ASIC012426-PA"/>
    <property type="gene ID" value="ASIC012426"/>
</dbReference>
<dbReference type="EMBL" id="ATLV01019704">
    <property type="status" value="NOT_ANNOTATED_CDS"/>
    <property type="molecule type" value="Genomic_DNA"/>
</dbReference>
<dbReference type="GO" id="GO:0016740">
    <property type="term" value="F:transferase activity"/>
    <property type="evidence" value="ECO:0007669"/>
    <property type="project" value="UniProtKB-KW"/>
</dbReference>